<feature type="chain" id="PRO_5009528638" description="FlgD Ig-like domain-containing protein" evidence="1">
    <location>
        <begin position="18"/>
        <end position="70"/>
    </location>
</feature>
<evidence type="ECO:0000256" key="1">
    <source>
        <dbReference type="SAM" id="SignalP"/>
    </source>
</evidence>
<protein>
    <recommendedName>
        <fullName evidence="4">FlgD Ig-like domain-containing protein</fullName>
    </recommendedName>
</protein>
<dbReference type="Gene3D" id="2.60.40.4070">
    <property type="match status" value="1"/>
</dbReference>
<feature type="signal peptide" evidence="1">
    <location>
        <begin position="1"/>
        <end position="17"/>
    </location>
</feature>
<evidence type="ECO:0008006" key="4">
    <source>
        <dbReference type="Google" id="ProtNLM"/>
    </source>
</evidence>
<accession>A0A1F7FET1</accession>
<gene>
    <name evidence="2" type="ORF">A2519_09900</name>
</gene>
<organism evidence="2 3">
    <name type="scientific">Candidatus Raymondbacteria bacterium RIFOXYD12_FULL_49_13</name>
    <dbReference type="NCBI Taxonomy" id="1817890"/>
    <lineage>
        <taxon>Bacteria</taxon>
        <taxon>Raymondiibacteriota</taxon>
    </lineage>
</organism>
<evidence type="ECO:0000313" key="3">
    <source>
        <dbReference type="Proteomes" id="UP000179243"/>
    </source>
</evidence>
<dbReference type="AlphaFoldDB" id="A0A1F7FET1"/>
<reference evidence="2 3" key="1">
    <citation type="journal article" date="2016" name="Nat. Commun.">
        <title>Thousands of microbial genomes shed light on interconnected biogeochemical processes in an aquifer system.</title>
        <authorList>
            <person name="Anantharaman K."/>
            <person name="Brown C.T."/>
            <person name="Hug L.A."/>
            <person name="Sharon I."/>
            <person name="Castelle C.J."/>
            <person name="Probst A.J."/>
            <person name="Thomas B.C."/>
            <person name="Singh A."/>
            <person name="Wilkins M.J."/>
            <person name="Karaoz U."/>
            <person name="Brodie E.L."/>
            <person name="Williams K.H."/>
            <person name="Hubbard S.S."/>
            <person name="Banfield J.F."/>
        </authorList>
    </citation>
    <scope>NUCLEOTIDE SEQUENCE [LARGE SCALE GENOMIC DNA]</scope>
</reference>
<proteinExistence type="predicted"/>
<name>A0A1F7FET1_UNCRA</name>
<dbReference type="EMBL" id="MFYX01000064">
    <property type="protein sequence ID" value="OGK04982.1"/>
    <property type="molecule type" value="Genomic_DNA"/>
</dbReference>
<comment type="caution">
    <text evidence="2">The sequence shown here is derived from an EMBL/GenBank/DDBJ whole genome shotgun (WGS) entry which is preliminary data.</text>
</comment>
<dbReference type="Proteomes" id="UP000179243">
    <property type="component" value="Unassembled WGS sequence"/>
</dbReference>
<keyword evidence="1" id="KW-0732">Signal</keyword>
<sequence>MAQIFIILIFLVSFSFAARTTYESNNDNFLTCIEWNGKANNGRCVASGMYIYRVNIGDDCVKTRKMIVVK</sequence>
<evidence type="ECO:0000313" key="2">
    <source>
        <dbReference type="EMBL" id="OGK04982.1"/>
    </source>
</evidence>